<evidence type="ECO:0000259" key="2">
    <source>
        <dbReference type="Pfam" id="PF07992"/>
    </source>
</evidence>
<dbReference type="Gene3D" id="3.50.50.60">
    <property type="entry name" value="FAD/NAD(P)-binding domain"/>
    <property type="match status" value="2"/>
</dbReference>
<evidence type="ECO:0000313" key="4">
    <source>
        <dbReference type="Proteomes" id="UP001519271"/>
    </source>
</evidence>
<proteinExistence type="predicted"/>
<evidence type="ECO:0000256" key="1">
    <source>
        <dbReference type="ARBA" id="ARBA00023002"/>
    </source>
</evidence>
<dbReference type="PRINTS" id="PR00469">
    <property type="entry name" value="PNDRDTASEII"/>
</dbReference>
<evidence type="ECO:0000313" key="3">
    <source>
        <dbReference type="EMBL" id="MBP1919252.1"/>
    </source>
</evidence>
<name>A0ABS4G3X9_9CLOT</name>
<gene>
    <name evidence="3" type="ORF">J2Z34_001740</name>
</gene>
<dbReference type="RefSeq" id="WP_209459457.1">
    <property type="nucleotide sequence ID" value="NZ_JAGGKC010000012.1"/>
</dbReference>
<dbReference type="EMBL" id="JAGGKC010000012">
    <property type="protein sequence ID" value="MBP1919252.1"/>
    <property type="molecule type" value="Genomic_DNA"/>
</dbReference>
<feature type="domain" description="FAD/NAD(P)-binding" evidence="2">
    <location>
        <begin position="4"/>
        <end position="291"/>
    </location>
</feature>
<dbReference type="InterPro" id="IPR051691">
    <property type="entry name" value="Metab_Enz_Cyan_OpOx_G3PDH"/>
</dbReference>
<dbReference type="Proteomes" id="UP001519271">
    <property type="component" value="Unassembled WGS sequence"/>
</dbReference>
<dbReference type="InterPro" id="IPR023753">
    <property type="entry name" value="FAD/NAD-binding_dom"/>
</dbReference>
<dbReference type="InterPro" id="IPR036188">
    <property type="entry name" value="FAD/NAD-bd_sf"/>
</dbReference>
<organism evidence="3 4">
    <name type="scientific">Youngiibacter multivorans</name>
    <dbReference type="NCBI Taxonomy" id="937251"/>
    <lineage>
        <taxon>Bacteria</taxon>
        <taxon>Bacillati</taxon>
        <taxon>Bacillota</taxon>
        <taxon>Clostridia</taxon>
        <taxon>Eubacteriales</taxon>
        <taxon>Clostridiaceae</taxon>
        <taxon>Youngiibacter</taxon>
    </lineage>
</organism>
<dbReference type="PRINTS" id="PR00368">
    <property type="entry name" value="FADPNR"/>
</dbReference>
<reference evidence="3 4" key="1">
    <citation type="submission" date="2021-03" db="EMBL/GenBank/DDBJ databases">
        <title>Genomic Encyclopedia of Type Strains, Phase IV (KMG-IV): sequencing the most valuable type-strain genomes for metagenomic binning, comparative biology and taxonomic classification.</title>
        <authorList>
            <person name="Goeker M."/>
        </authorList>
    </citation>
    <scope>NUCLEOTIDE SEQUENCE [LARGE SCALE GENOMIC DNA]</scope>
    <source>
        <strain evidence="3 4">DSM 6139</strain>
    </source>
</reference>
<comment type="caution">
    <text evidence="3">The sequence shown here is derived from an EMBL/GenBank/DDBJ whole genome shotgun (WGS) entry which is preliminary data.</text>
</comment>
<keyword evidence="4" id="KW-1185">Reference proteome</keyword>
<dbReference type="PANTHER" id="PTHR42949">
    <property type="entry name" value="ANAEROBIC GLYCEROL-3-PHOSPHATE DEHYDROGENASE SUBUNIT B"/>
    <property type="match status" value="1"/>
</dbReference>
<dbReference type="PANTHER" id="PTHR42949:SF3">
    <property type="entry name" value="ANAEROBIC GLYCEROL-3-PHOSPHATE DEHYDROGENASE SUBUNIT B"/>
    <property type="match status" value="1"/>
</dbReference>
<dbReference type="SUPFAM" id="SSF51905">
    <property type="entry name" value="FAD/NAD(P)-binding domain"/>
    <property type="match status" value="1"/>
</dbReference>
<accession>A0ABS4G3X9</accession>
<keyword evidence="1" id="KW-0560">Oxidoreductase</keyword>
<sequence length="306" mass="32747">METYDVAVIGGGAAGMSAAIAAKEKGAARVLILERDDVLGGVLNELIEPLTGWDGGLTGVELADSMAGRTGVRKVIVKTGTLVLTVTKDRVIKYVNGIEGVREIEAKTIVFATGARERPRGLLNISSKRSAGIMSVGSARKLIVNDGFLPGKNVVIYGGDRNGIYLARMLVVEGARSVTLVEPGKTFKNWDESMDRLITYPGVEVKLGARILEITENGRISAVKIRTSLPEEMTEVIECDALLLSVGLDPSRRLFKRFRRNLDEMGMFTAGNAEEVSYDCRTAMESGSAAGADAAAYATGMLQTEQ</sequence>
<dbReference type="Pfam" id="PF07992">
    <property type="entry name" value="Pyr_redox_2"/>
    <property type="match status" value="1"/>
</dbReference>
<protein>
    <submittedName>
        <fullName evidence="3">Thioredoxin reductase</fullName>
    </submittedName>
</protein>